<dbReference type="Pfam" id="PF00015">
    <property type="entry name" value="MCPsignal"/>
    <property type="match status" value="1"/>
</dbReference>
<reference evidence="8" key="1">
    <citation type="journal article" date="2019" name="Int. J. Syst. Evol. Microbiol.">
        <title>The Global Catalogue of Microorganisms (GCM) 10K type strain sequencing project: providing services to taxonomists for standard genome sequencing and annotation.</title>
        <authorList>
            <consortium name="The Broad Institute Genomics Platform"/>
            <consortium name="The Broad Institute Genome Sequencing Center for Infectious Disease"/>
            <person name="Wu L."/>
            <person name="Ma J."/>
        </authorList>
    </citation>
    <scope>NUCLEOTIDE SEQUENCE [LARGE SCALE GENOMIC DNA]</scope>
    <source>
        <strain evidence="8">CGMCC 4.7192</strain>
    </source>
</reference>
<dbReference type="EMBL" id="JBHUII010000004">
    <property type="protein sequence ID" value="MFD2206047.1"/>
    <property type="molecule type" value="Genomic_DNA"/>
</dbReference>
<keyword evidence="8" id="KW-1185">Reference proteome</keyword>
<proteinExistence type="inferred from homology"/>
<evidence type="ECO:0000259" key="5">
    <source>
        <dbReference type="PROSITE" id="PS50111"/>
    </source>
</evidence>
<feature type="domain" description="Methyl-accepting transducer" evidence="5">
    <location>
        <begin position="429"/>
        <end position="659"/>
    </location>
</feature>
<dbReference type="InterPro" id="IPR004089">
    <property type="entry name" value="MCPsignal_dom"/>
</dbReference>
<dbReference type="SUPFAM" id="SSF58104">
    <property type="entry name" value="Methyl-accepting chemotaxis protein (MCP) signaling domain"/>
    <property type="match status" value="1"/>
</dbReference>
<dbReference type="SMART" id="SM00304">
    <property type="entry name" value="HAMP"/>
    <property type="match status" value="1"/>
</dbReference>
<dbReference type="InterPro" id="IPR003660">
    <property type="entry name" value="HAMP_dom"/>
</dbReference>
<dbReference type="Proteomes" id="UP001597294">
    <property type="component" value="Unassembled WGS sequence"/>
</dbReference>
<protein>
    <submittedName>
        <fullName evidence="7">Methyl-accepting chemotaxis protein</fullName>
    </submittedName>
</protein>
<keyword evidence="4" id="KW-0472">Membrane</keyword>
<evidence type="ECO:0000256" key="4">
    <source>
        <dbReference type="SAM" id="Phobius"/>
    </source>
</evidence>
<gene>
    <name evidence="7" type="ORF">ACFSKO_10505</name>
</gene>
<evidence type="ECO:0000256" key="2">
    <source>
        <dbReference type="ARBA" id="ARBA00029447"/>
    </source>
</evidence>
<dbReference type="Gene3D" id="1.10.287.950">
    <property type="entry name" value="Methyl-accepting chemotaxis protein"/>
    <property type="match status" value="1"/>
</dbReference>
<name>A0ABW5BIU0_9PROT</name>
<organism evidence="7 8">
    <name type="scientific">Kiloniella antarctica</name>
    <dbReference type="NCBI Taxonomy" id="1550907"/>
    <lineage>
        <taxon>Bacteria</taxon>
        <taxon>Pseudomonadati</taxon>
        <taxon>Pseudomonadota</taxon>
        <taxon>Alphaproteobacteria</taxon>
        <taxon>Rhodospirillales</taxon>
        <taxon>Kiloniellaceae</taxon>
        <taxon>Kiloniella</taxon>
    </lineage>
</organism>
<evidence type="ECO:0000313" key="8">
    <source>
        <dbReference type="Proteomes" id="UP001597294"/>
    </source>
</evidence>
<feature type="transmembrane region" description="Helical" evidence="4">
    <location>
        <begin position="314"/>
        <end position="339"/>
    </location>
</feature>
<dbReference type="InterPro" id="IPR032255">
    <property type="entry name" value="HBM"/>
</dbReference>
<evidence type="ECO:0000259" key="6">
    <source>
        <dbReference type="PROSITE" id="PS50885"/>
    </source>
</evidence>
<dbReference type="SMART" id="SM00283">
    <property type="entry name" value="MA"/>
    <property type="match status" value="1"/>
</dbReference>
<keyword evidence="4" id="KW-0812">Transmembrane</keyword>
<comment type="caution">
    <text evidence="7">The sequence shown here is derived from an EMBL/GenBank/DDBJ whole genome shotgun (WGS) entry which is preliminary data.</text>
</comment>
<dbReference type="Gene3D" id="6.10.340.10">
    <property type="match status" value="1"/>
</dbReference>
<comment type="similarity">
    <text evidence="2">Belongs to the methyl-accepting chemotaxis (MCP) protein family.</text>
</comment>
<accession>A0ABW5BIU0</accession>
<dbReference type="Pfam" id="PF00672">
    <property type="entry name" value="HAMP"/>
    <property type="match status" value="1"/>
</dbReference>
<dbReference type="PROSITE" id="PS50885">
    <property type="entry name" value="HAMP"/>
    <property type="match status" value="1"/>
</dbReference>
<feature type="domain" description="HAMP" evidence="6">
    <location>
        <begin position="336"/>
        <end position="389"/>
    </location>
</feature>
<dbReference type="SMART" id="SM01358">
    <property type="entry name" value="HBM"/>
    <property type="match status" value="1"/>
</dbReference>
<evidence type="ECO:0000313" key="7">
    <source>
        <dbReference type="EMBL" id="MFD2206047.1"/>
    </source>
</evidence>
<sequence>MPNQEHMISLMGIRSSSFFSNLKINQKLLIGFGSVIILFLLVLGLAYSNFVKIGHEVEEMESAAKELDLATNIELQFLKMSRSARAFVQKGDNTSEEATHKNKEKTLEAITRAKEGISIEQHLKFVSEIEVAFNAYARDFLSVAKKKHEFMTAVNQELEPAADLMIKDLDGLIVNAQAENNGKLSSLIFEAREHAFLVQINTGRLLFEGKKEYATKISDELAAFEGTLKVAEPELNTNSERKLHKELQELKKRYEIIYNKALSDQLELTDMMDVVMPNFSATILNRAVELARIASEHEREIAEQAAHEIAFAEMVLIVVSVLGLLLAVGVALFLGWVIGSPIKKMTEAMQQLAGGDKTVVIPAQGRTDEVGEMAATVEVFKNSMIETERLAKEQSDAEASKLKRAGEVSGFIQGFEGQASDLIEQVMAVAVRIVGAASSSGTETTATGSRSFEVALSAERTSSNVDTTAAAAEELSASVSQISEQVAQSSRIVESAVTEVDLATSLVRGLEMESQKISEVSEMISAIAEQTNLLALNATIEAARAGDAGKGFAVVASEVKSLATQTAKATEQISLIIGNIQGSTGKSVTAIERIGTVINDINSTTTVIASAIEEQNEVTQEIARTASSVSTDATLVLDSVGTLTMSAARSSRRSIQMLWEAKSLDKTMNNFRTEIQSFLNSVR</sequence>
<dbReference type="PROSITE" id="PS50111">
    <property type="entry name" value="CHEMOTAXIS_TRANSDUC_2"/>
    <property type="match status" value="1"/>
</dbReference>
<dbReference type="PANTHER" id="PTHR32089:SF112">
    <property type="entry name" value="LYSOZYME-LIKE PROTEIN-RELATED"/>
    <property type="match status" value="1"/>
</dbReference>
<dbReference type="RefSeq" id="WP_380251247.1">
    <property type="nucleotide sequence ID" value="NZ_JBHUII010000004.1"/>
</dbReference>
<evidence type="ECO:0000256" key="1">
    <source>
        <dbReference type="ARBA" id="ARBA00023224"/>
    </source>
</evidence>
<dbReference type="PANTHER" id="PTHR32089">
    <property type="entry name" value="METHYL-ACCEPTING CHEMOTAXIS PROTEIN MCPB"/>
    <property type="match status" value="1"/>
</dbReference>
<dbReference type="CDD" id="cd06225">
    <property type="entry name" value="HAMP"/>
    <property type="match status" value="1"/>
</dbReference>
<keyword evidence="4" id="KW-1133">Transmembrane helix</keyword>
<keyword evidence="1 3" id="KW-0807">Transducer</keyword>
<evidence type="ECO:0000256" key="3">
    <source>
        <dbReference type="PROSITE-ProRule" id="PRU00284"/>
    </source>
</evidence>